<dbReference type="Gene3D" id="3.30.300.30">
    <property type="match status" value="1"/>
</dbReference>
<accession>A0A5J6G9D8</accession>
<dbReference type="CDD" id="cd05235">
    <property type="entry name" value="SDR_e1"/>
    <property type="match status" value="1"/>
</dbReference>
<dbReference type="Gene3D" id="1.10.1200.10">
    <property type="entry name" value="ACP-like"/>
    <property type="match status" value="1"/>
</dbReference>
<dbReference type="InterPro" id="IPR009081">
    <property type="entry name" value="PP-bd_ACP"/>
</dbReference>
<dbReference type="PANTHER" id="PTHR44845">
    <property type="entry name" value="CARRIER DOMAIN-CONTAINING PROTEIN"/>
    <property type="match status" value="1"/>
</dbReference>
<dbReference type="EMBL" id="CP023699">
    <property type="protein sequence ID" value="QEU89846.1"/>
    <property type="molecule type" value="Genomic_DNA"/>
</dbReference>
<dbReference type="InterPro" id="IPR025110">
    <property type="entry name" value="AMP-bd_C"/>
</dbReference>
<dbReference type="InterPro" id="IPR010071">
    <property type="entry name" value="AA_adenyl_dom"/>
</dbReference>
<dbReference type="InterPro" id="IPR045851">
    <property type="entry name" value="AMP-bd_C_sf"/>
</dbReference>
<keyword evidence="1" id="KW-0596">Phosphopantetheine</keyword>
<dbReference type="Proteomes" id="UP000325529">
    <property type="component" value="Chromosome"/>
</dbReference>
<evidence type="ECO:0000313" key="6">
    <source>
        <dbReference type="Proteomes" id="UP000325529"/>
    </source>
</evidence>
<dbReference type="PROSITE" id="PS50075">
    <property type="entry name" value="CARRIER"/>
    <property type="match status" value="1"/>
</dbReference>
<dbReference type="FunFam" id="3.40.50.980:FF:000001">
    <property type="entry name" value="Non-ribosomal peptide synthetase"/>
    <property type="match status" value="1"/>
</dbReference>
<dbReference type="InterPro" id="IPR010080">
    <property type="entry name" value="Thioester_reductase-like_dom"/>
</dbReference>
<dbReference type="NCBIfam" id="TIGR01746">
    <property type="entry name" value="Thioester-redct"/>
    <property type="match status" value="1"/>
</dbReference>
<keyword evidence="2" id="KW-0597">Phosphoprotein</keyword>
<dbReference type="PROSITE" id="PS00455">
    <property type="entry name" value="AMP_BINDING"/>
    <property type="match status" value="1"/>
</dbReference>
<keyword evidence="6" id="KW-1185">Reference proteome</keyword>
<dbReference type="Gene3D" id="3.40.50.980">
    <property type="match status" value="2"/>
</dbReference>
<dbReference type="Pfam" id="PF00501">
    <property type="entry name" value="AMP-binding"/>
    <property type="match status" value="1"/>
</dbReference>
<dbReference type="CDD" id="cd12117">
    <property type="entry name" value="A_NRPS_Srf_like"/>
    <property type="match status" value="1"/>
</dbReference>
<name>A0A5J6G9D8_STRKN</name>
<dbReference type="SUPFAM" id="SSF47336">
    <property type="entry name" value="ACP-like"/>
    <property type="match status" value="1"/>
</dbReference>
<dbReference type="SUPFAM" id="SSF56801">
    <property type="entry name" value="Acetyl-CoA synthetase-like"/>
    <property type="match status" value="1"/>
</dbReference>
<dbReference type="Pfam" id="PF13193">
    <property type="entry name" value="AMP-binding_C"/>
    <property type="match status" value="1"/>
</dbReference>
<dbReference type="Gene3D" id="2.30.38.10">
    <property type="entry name" value="Luciferase, Domain 3"/>
    <property type="match status" value="1"/>
</dbReference>
<dbReference type="AlphaFoldDB" id="A0A5J6G9D8"/>
<evidence type="ECO:0000313" key="5">
    <source>
        <dbReference type="EMBL" id="QEU89846.1"/>
    </source>
</evidence>
<dbReference type="InterPro" id="IPR036736">
    <property type="entry name" value="ACP-like_sf"/>
</dbReference>
<dbReference type="SUPFAM" id="SSF51735">
    <property type="entry name" value="NAD(P)-binding Rossmann-fold domains"/>
    <property type="match status" value="1"/>
</dbReference>
<dbReference type="NCBIfam" id="TIGR01733">
    <property type="entry name" value="AA-adenyl-dom"/>
    <property type="match status" value="1"/>
</dbReference>
<evidence type="ECO:0000256" key="1">
    <source>
        <dbReference type="ARBA" id="ARBA00022450"/>
    </source>
</evidence>
<evidence type="ECO:0000256" key="3">
    <source>
        <dbReference type="SAM" id="MobiDB-lite"/>
    </source>
</evidence>
<reference evidence="5 6" key="1">
    <citation type="submission" date="2017-09" db="EMBL/GenBank/DDBJ databases">
        <authorList>
            <person name="Lee N."/>
            <person name="Cho B.-K."/>
        </authorList>
    </citation>
    <scope>NUCLEOTIDE SEQUENCE [LARGE SCALE GENOMIC DNA]</scope>
    <source>
        <strain evidence="5 6">ATCC 12853</strain>
    </source>
</reference>
<proteinExistence type="predicted"/>
<dbReference type="InterPro" id="IPR036291">
    <property type="entry name" value="NAD(P)-bd_dom_sf"/>
</dbReference>
<dbReference type="OrthoDB" id="2472181at2"/>
<dbReference type="Gene3D" id="3.40.50.720">
    <property type="entry name" value="NAD(P)-binding Rossmann-like Domain"/>
    <property type="match status" value="1"/>
</dbReference>
<dbReference type="InterPro" id="IPR020845">
    <property type="entry name" value="AMP-binding_CS"/>
</dbReference>
<dbReference type="InterPro" id="IPR000873">
    <property type="entry name" value="AMP-dep_synth/lig_dom"/>
</dbReference>
<organism evidence="5 6">
    <name type="scientific">Streptomyces kanamyceticus</name>
    <dbReference type="NCBI Taxonomy" id="1967"/>
    <lineage>
        <taxon>Bacteria</taxon>
        <taxon>Bacillati</taxon>
        <taxon>Actinomycetota</taxon>
        <taxon>Actinomycetes</taxon>
        <taxon>Kitasatosporales</taxon>
        <taxon>Streptomycetaceae</taxon>
        <taxon>Streptomyces</taxon>
    </lineage>
</organism>
<dbReference type="PANTHER" id="PTHR44845:SF6">
    <property type="entry name" value="BETA-ALANINE-ACTIVATING ENZYME"/>
    <property type="match status" value="1"/>
</dbReference>
<dbReference type="Pfam" id="PF00550">
    <property type="entry name" value="PP-binding"/>
    <property type="match status" value="1"/>
</dbReference>
<feature type="region of interest" description="Disordered" evidence="3">
    <location>
        <begin position="1"/>
        <end position="25"/>
    </location>
</feature>
<feature type="domain" description="Carrier" evidence="4">
    <location>
        <begin position="564"/>
        <end position="645"/>
    </location>
</feature>
<evidence type="ECO:0000256" key="2">
    <source>
        <dbReference type="ARBA" id="ARBA00022553"/>
    </source>
</evidence>
<evidence type="ECO:0000259" key="4">
    <source>
        <dbReference type="PROSITE" id="PS50075"/>
    </source>
</evidence>
<protein>
    <submittedName>
        <fullName evidence="5">Amino acid adenylation domain-containing protein</fullName>
    </submittedName>
</protein>
<dbReference type="Pfam" id="PF07993">
    <property type="entry name" value="NAD_binding_4"/>
    <property type="match status" value="1"/>
</dbReference>
<dbReference type="InterPro" id="IPR013120">
    <property type="entry name" value="FAR_NAD-bd"/>
</dbReference>
<gene>
    <name evidence="5" type="ORF">CP970_01820</name>
</gene>
<dbReference type="KEGG" id="ska:CP970_01820"/>
<sequence length="1058" mass="115732">MTPPPSHPRAQKSPTPSYARSKPMATAANDLRLNPAEHRAQVRRWNDTSTSYPRTATVPERFAHQADVHPDAMAIRQGEDQRTYRELQEQVAALADRLVADGVEPGDVVGVLLERSVACVTAVLAVMRAGAAYLPLDPHYPQQHLLRLLQDADVRKVITRAAHRPLVEDHVQTVDISDRAVRTGASDQVRVGPDDPAYVIFTSGSTGVPKGAVVPHRGPVRLVCHGDERLRLSAQDVLLATTNPTFDVSCFEWFAALLNGARLVLAEVDTLLAADALEDVLRAEGVSVMWLSAGLFHQMAKVRPEMFARLRCLIAGGDALSPEAVRRVLAHGRPGVLVNGYGPTENSSLSTVHVMTELADDAETVPIGTPVANSTAYVVREDGALAAPGQTGELWVGGDGVALGYLEDEELTTRRFVPDHLGRDDSGTLYKTGDLARWRPDGVLEFLGRRDRQVKVRGYRIELDEIEVHLSAHEQVREAAVITPQGGERDRLLAWVTPQPGADAAELGWRLREYLRDRLPVFMVPQPILVRERMPLNRSGKIDRGLLAQEAGRHDTAAPTGEQEAVTPVEKAVAEVWAEILGIDANIGRERDFFALGGHSLQATRLAARCRARFDLAPEHSRYLIRTLLDNPTVKTFAARIEELATATAQDTQEQTVDFEAASRLDPDLVFPTAAHLPPTGRRVVLSGATGFLGTYLLDSLIRDHGAAQVSCLVRARSEAEGRQRLAARMRRYGLDLQDLGEHVTVVPGDLGAPRFGLTPAAFHALGEDSDTLLHAGSRVNFAYPYAALEAINVGGTRTMLDLARIGPAKAFHYVSSIAVIAGFGVAGVRRVDEDTPLRFAERISLGYPETKWVAERLVAQAAQQGLAAAVHRPYEITGTQQGGIWNTDTMMCALFRSIAETGLAPDIELPLDFVPVDYTAQAITHILARRPARGQVHHITNPHDGRLSLLTERLRARGYPVRTVPYEEWVAFMADLTAREPSQPMAPFMPMFIEPAHHSDISVKEMYFAGTFPAFTRTTFEAAIDGSGLTCPPVDSAMLDPYLDYFTDSGFLQPPPR</sequence>